<evidence type="ECO:0000259" key="1">
    <source>
        <dbReference type="Pfam" id="PF00149"/>
    </source>
</evidence>
<dbReference type="GO" id="GO:0008803">
    <property type="term" value="F:bis(5'-nucleosyl)-tetraphosphatase (symmetrical) activity"/>
    <property type="evidence" value="ECO:0007669"/>
    <property type="project" value="TreeGrafter"/>
</dbReference>
<dbReference type="EMBL" id="CP078073">
    <property type="protein sequence ID" value="QXL86116.1"/>
    <property type="molecule type" value="Genomic_DNA"/>
</dbReference>
<dbReference type="SUPFAM" id="SSF56300">
    <property type="entry name" value="Metallo-dependent phosphatases"/>
    <property type="match status" value="1"/>
</dbReference>
<evidence type="ECO:0000313" key="2">
    <source>
        <dbReference type="EMBL" id="QXL86116.1"/>
    </source>
</evidence>
<dbReference type="InterPro" id="IPR004843">
    <property type="entry name" value="Calcineurin-like_PHP"/>
</dbReference>
<gene>
    <name evidence="2" type="ORF">KUL25_11490</name>
</gene>
<proteinExistence type="predicted"/>
<dbReference type="RefSeq" id="WP_257893079.1">
    <property type="nucleotide sequence ID" value="NZ_JAIMBW010000001.1"/>
</dbReference>
<evidence type="ECO:0000313" key="3">
    <source>
        <dbReference type="Proteomes" id="UP000693972"/>
    </source>
</evidence>
<name>A0A975TSL2_9RHOB</name>
<dbReference type="Pfam" id="PF00149">
    <property type="entry name" value="Metallophos"/>
    <property type="match status" value="1"/>
</dbReference>
<dbReference type="GO" id="GO:0005737">
    <property type="term" value="C:cytoplasm"/>
    <property type="evidence" value="ECO:0007669"/>
    <property type="project" value="TreeGrafter"/>
</dbReference>
<dbReference type="GO" id="GO:0110154">
    <property type="term" value="P:RNA decapping"/>
    <property type="evidence" value="ECO:0007669"/>
    <property type="project" value="TreeGrafter"/>
</dbReference>
<dbReference type="PRINTS" id="PR00114">
    <property type="entry name" value="STPHPHTASE"/>
</dbReference>
<feature type="domain" description="Calcineurin-like phosphoesterase" evidence="1">
    <location>
        <begin position="13"/>
        <end position="173"/>
    </location>
</feature>
<dbReference type="PANTHER" id="PTHR42850">
    <property type="entry name" value="METALLOPHOSPHOESTERASE"/>
    <property type="match status" value="1"/>
</dbReference>
<dbReference type="InterPro" id="IPR029052">
    <property type="entry name" value="Metallo-depent_PP-like"/>
</dbReference>
<sequence>MTQWTGPAPDEVVYVVGDIHGSIDKLETLLSRIDADTAAHAGIDSRVVFVGDYIDRGESSADVLRFMADITAAYPDRLIGLIGNHERMLLDFLADPTGSAKRWIRHGGLQTLASFGVGAGLTTDSRGAGELLDAAGDLMDAMGQDLVDWIRELPLSWTSGNLWVVHAGADPAVSMPRQSPKTLMWGVGSFLKEERQDGQWVAFGHHVFEAPYAEAGRIAVDTGAVYGGEMTAARIDPSGDVRFISS</sequence>
<keyword evidence="3" id="KW-1185">Reference proteome</keyword>
<dbReference type="EMBL" id="JAIMBW010000001">
    <property type="protein sequence ID" value="MBY4893387.1"/>
    <property type="molecule type" value="Genomic_DNA"/>
</dbReference>
<dbReference type="Gene3D" id="3.60.21.10">
    <property type="match status" value="1"/>
</dbReference>
<reference evidence="2 3" key="1">
    <citation type="submission" date="2021-07" db="EMBL/GenBank/DDBJ databases">
        <title>Karlodiniumbacter phycospheric gen. nov., sp. nov., a phycosphere bacterium isolated from karlodinium veneficum.</title>
        <authorList>
            <person name="Peng Y."/>
            <person name="Jiang L."/>
            <person name="Lee J."/>
        </authorList>
    </citation>
    <scope>NUCLEOTIDE SEQUENCE</scope>
    <source>
        <strain evidence="2 3">N5</strain>
    </source>
</reference>
<protein>
    <submittedName>
        <fullName evidence="2">Metallophosphoesterase</fullName>
    </submittedName>
</protein>
<dbReference type="PANTHER" id="PTHR42850:SF4">
    <property type="entry name" value="ZINC-DEPENDENT ENDOPOLYPHOSPHATASE"/>
    <property type="match status" value="1"/>
</dbReference>
<dbReference type="AlphaFoldDB" id="A0A975TSL2"/>
<dbReference type="InterPro" id="IPR006186">
    <property type="entry name" value="Ser/Thr-sp_prot-phosphatase"/>
</dbReference>
<dbReference type="GO" id="GO:0016791">
    <property type="term" value="F:phosphatase activity"/>
    <property type="evidence" value="ECO:0007669"/>
    <property type="project" value="TreeGrafter"/>
</dbReference>
<accession>A0A975TSL2</accession>
<dbReference type="InterPro" id="IPR050126">
    <property type="entry name" value="Ap4A_hydrolase"/>
</dbReference>
<organism evidence="2">
    <name type="scientific">Gymnodinialimonas phycosphaerae</name>
    <dbReference type="NCBI Taxonomy" id="2841589"/>
    <lineage>
        <taxon>Bacteria</taxon>
        <taxon>Pseudomonadati</taxon>
        <taxon>Pseudomonadota</taxon>
        <taxon>Alphaproteobacteria</taxon>
        <taxon>Rhodobacterales</taxon>
        <taxon>Paracoccaceae</taxon>
        <taxon>Gymnodinialimonas</taxon>
    </lineage>
</organism>
<dbReference type="Proteomes" id="UP000693972">
    <property type="component" value="Unassembled WGS sequence"/>
</dbReference>